<dbReference type="Proteomes" id="UP000037035">
    <property type="component" value="Unassembled WGS sequence"/>
</dbReference>
<gene>
    <name evidence="1" type="ORF">VP01_2750g1</name>
</gene>
<protein>
    <submittedName>
        <fullName evidence="1">Uncharacterized protein</fullName>
    </submittedName>
</protein>
<dbReference type="EMBL" id="LAVV01007669">
    <property type="protein sequence ID" value="KNZ55161.1"/>
    <property type="molecule type" value="Genomic_DNA"/>
</dbReference>
<accession>A0A0L6V333</accession>
<reference evidence="1 2" key="1">
    <citation type="submission" date="2015-08" db="EMBL/GenBank/DDBJ databases">
        <title>Next Generation Sequencing and Analysis of the Genome of Puccinia sorghi L Schw, the Causal Agent of Maize Common Rust.</title>
        <authorList>
            <person name="Rochi L."/>
            <person name="Burguener G."/>
            <person name="Darino M."/>
            <person name="Turjanski A."/>
            <person name="Kreff E."/>
            <person name="Dieguez M.J."/>
            <person name="Sacco F."/>
        </authorList>
    </citation>
    <scope>NUCLEOTIDE SEQUENCE [LARGE SCALE GENOMIC DNA]</scope>
    <source>
        <strain evidence="1 2">RO10H11247</strain>
    </source>
</reference>
<name>A0A0L6V333_9BASI</name>
<organism evidence="1 2">
    <name type="scientific">Puccinia sorghi</name>
    <dbReference type="NCBI Taxonomy" id="27349"/>
    <lineage>
        <taxon>Eukaryota</taxon>
        <taxon>Fungi</taxon>
        <taxon>Dikarya</taxon>
        <taxon>Basidiomycota</taxon>
        <taxon>Pucciniomycotina</taxon>
        <taxon>Pucciniomycetes</taxon>
        <taxon>Pucciniales</taxon>
        <taxon>Pucciniaceae</taxon>
        <taxon>Puccinia</taxon>
    </lineage>
</organism>
<dbReference type="STRING" id="27349.A0A0L6V333"/>
<keyword evidence="2" id="KW-1185">Reference proteome</keyword>
<evidence type="ECO:0000313" key="1">
    <source>
        <dbReference type="EMBL" id="KNZ55161.1"/>
    </source>
</evidence>
<dbReference type="AlphaFoldDB" id="A0A0L6V333"/>
<sequence length="189" mass="21086">APLASPRGGYKTFLKGGSAEELAHESCPLVSNSSHHGFTALAKSRKWYQSPPKYKPATDKNLAKAHQRLGNDPNTYIVSISSSKENLFNRSLFNPLTSFWKIIHFLNHHHQLSSEYLKSSPIYARWCKTANPCKMVQHWPDNKSNQDRLGGSMHGIGFCQGYDSGKSGGRSVIIIVYSSTYHKILPQAP</sequence>
<comment type="caution">
    <text evidence="1">The sequence shown here is derived from an EMBL/GenBank/DDBJ whole genome shotgun (WGS) entry which is preliminary data.</text>
</comment>
<dbReference type="VEuPathDB" id="FungiDB:VP01_2750g1"/>
<proteinExistence type="predicted"/>
<feature type="non-terminal residue" evidence="1">
    <location>
        <position position="1"/>
    </location>
</feature>
<evidence type="ECO:0000313" key="2">
    <source>
        <dbReference type="Proteomes" id="UP000037035"/>
    </source>
</evidence>